<dbReference type="Gene3D" id="1.25.40.20">
    <property type="entry name" value="Ankyrin repeat-containing domain"/>
    <property type="match status" value="1"/>
</dbReference>
<dbReference type="Proteomes" id="UP000256690">
    <property type="component" value="Unassembled WGS sequence"/>
</dbReference>
<dbReference type="PANTHER" id="PTHR24123">
    <property type="entry name" value="ANKYRIN REPEAT-CONTAINING"/>
    <property type="match status" value="1"/>
</dbReference>
<dbReference type="PROSITE" id="PS50088">
    <property type="entry name" value="ANK_REPEAT"/>
    <property type="match status" value="2"/>
</dbReference>
<dbReference type="InterPro" id="IPR051165">
    <property type="entry name" value="Multifunctional_ANK_Repeat"/>
</dbReference>
<feature type="repeat" description="ANK" evidence="3">
    <location>
        <begin position="418"/>
        <end position="450"/>
    </location>
</feature>
<dbReference type="STRING" id="1810919.A0A3D8SLF9"/>
<evidence type="ECO:0000256" key="3">
    <source>
        <dbReference type="PROSITE-ProRule" id="PRU00023"/>
    </source>
</evidence>
<keyword evidence="1" id="KW-0677">Repeat</keyword>
<dbReference type="RefSeq" id="XP_026606681.1">
    <property type="nucleotide sequence ID" value="XM_026745815.1"/>
</dbReference>
<dbReference type="AlphaFoldDB" id="A0A3D8SLF9"/>
<proteinExistence type="predicted"/>
<sequence length="462" mass="53252">MPSPLPPPRLPTEILLLIIKHAVEIWPIPEIFRARLVNKEEHYIERSRFSYHSWDCWSWGYLPQPLKRQYFRKKINRHDERPCGLSQAVHNILDDTEASLRRVTSDRDVQIQLIIDAMVPAYSPHLASYLDSDLHKRRKETWDSYRKVCDYQSAQVKIMLMLDAIWRNDAVYLQMLLDEKSARLHVTWSDLGAYYPLFLAAREGTGAIMETLLLYGNWTSAWIPNFKRIFAAADAKGPLRIAIQRGNRDVINTWLDDSRISRGSATLPWTGFCIVYINMARIGDLEMIEYLDERSSRYGNDTEPLHFEAFVEAIKHSHVAVVEWLCNTADFDVDQETIEYPKGSLFTAFQDCPPAHMYRMIEMILLNGADPNRTYPAVTGTPLQAALQMNGLDKQGIVDLLLLHGADPNARTRKGVRRMRAPLLYAARRGEVDLVRKLFKHGADTRVICRRLTVTMRQGEGI</sequence>
<protein>
    <submittedName>
        <fullName evidence="4">Uncharacterized protein</fullName>
    </submittedName>
</protein>
<reference evidence="4 5" key="1">
    <citation type="journal article" date="2018" name="IMA Fungus">
        <title>IMA Genome-F 9: Draft genome sequence of Annulohypoxylon stygium, Aspergillus mulundensis, Berkeleyomyces basicola (syn. Thielaviopsis basicola), Ceratocystis smalleyi, two Cercospora beticola strains, Coleophoma cylindrospora, Fusarium fracticaudum, Phialophora cf. hyalina, and Morchella septimelata.</title>
        <authorList>
            <person name="Wingfield B.D."/>
            <person name="Bills G.F."/>
            <person name="Dong Y."/>
            <person name="Huang W."/>
            <person name="Nel W.J."/>
            <person name="Swalarsk-Parry B.S."/>
            <person name="Vaghefi N."/>
            <person name="Wilken P.M."/>
            <person name="An Z."/>
            <person name="de Beer Z.W."/>
            <person name="De Vos L."/>
            <person name="Chen L."/>
            <person name="Duong T.A."/>
            <person name="Gao Y."/>
            <person name="Hammerbacher A."/>
            <person name="Kikkert J.R."/>
            <person name="Li Y."/>
            <person name="Li H."/>
            <person name="Li K."/>
            <person name="Li Q."/>
            <person name="Liu X."/>
            <person name="Ma X."/>
            <person name="Naidoo K."/>
            <person name="Pethybridge S.J."/>
            <person name="Sun J."/>
            <person name="Steenkamp E.T."/>
            <person name="van der Nest M.A."/>
            <person name="van Wyk S."/>
            <person name="Wingfield M.J."/>
            <person name="Xiong C."/>
            <person name="Yue Q."/>
            <person name="Zhang X."/>
        </authorList>
    </citation>
    <scope>NUCLEOTIDE SEQUENCE [LARGE SCALE GENOMIC DNA]</scope>
    <source>
        <strain evidence="4 5">DSM 5745</strain>
    </source>
</reference>
<dbReference type="GeneID" id="38114169"/>
<feature type="repeat" description="ANK" evidence="3">
    <location>
        <begin position="381"/>
        <end position="413"/>
    </location>
</feature>
<keyword evidence="5" id="KW-1185">Reference proteome</keyword>
<dbReference type="EMBL" id="PVWQ01000003">
    <property type="protein sequence ID" value="RDW87157.1"/>
    <property type="molecule type" value="Genomic_DNA"/>
</dbReference>
<dbReference type="PANTHER" id="PTHR24123:SF33">
    <property type="entry name" value="PROTEIN HOS4"/>
    <property type="match status" value="1"/>
</dbReference>
<dbReference type="SMART" id="SM00248">
    <property type="entry name" value="ANK"/>
    <property type="match status" value="4"/>
</dbReference>
<dbReference type="SUPFAM" id="SSF48403">
    <property type="entry name" value="Ankyrin repeat"/>
    <property type="match status" value="1"/>
</dbReference>
<dbReference type="OrthoDB" id="444631at2759"/>
<organism evidence="4 5">
    <name type="scientific">Aspergillus mulundensis</name>
    <dbReference type="NCBI Taxonomy" id="1810919"/>
    <lineage>
        <taxon>Eukaryota</taxon>
        <taxon>Fungi</taxon>
        <taxon>Dikarya</taxon>
        <taxon>Ascomycota</taxon>
        <taxon>Pezizomycotina</taxon>
        <taxon>Eurotiomycetes</taxon>
        <taxon>Eurotiomycetidae</taxon>
        <taxon>Eurotiales</taxon>
        <taxon>Aspergillaceae</taxon>
        <taxon>Aspergillus</taxon>
        <taxon>Aspergillus subgen. Nidulantes</taxon>
    </lineage>
</organism>
<evidence type="ECO:0000256" key="2">
    <source>
        <dbReference type="ARBA" id="ARBA00023043"/>
    </source>
</evidence>
<comment type="caution">
    <text evidence="4">The sequence shown here is derived from an EMBL/GenBank/DDBJ whole genome shotgun (WGS) entry which is preliminary data.</text>
</comment>
<dbReference type="Pfam" id="PF12796">
    <property type="entry name" value="Ank_2"/>
    <property type="match status" value="1"/>
</dbReference>
<accession>A0A3D8SLF9</accession>
<gene>
    <name evidence="4" type="ORF">DSM5745_03799</name>
</gene>
<evidence type="ECO:0000256" key="1">
    <source>
        <dbReference type="ARBA" id="ARBA00022737"/>
    </source>
</evidence>
<keyword evidence="2 3" id="KW-0040">ANK repeat</keyword>
<dbReference type="InterPro" id="IPR002110">
    <property type="entry name" value="Ankyrin_rpt"/>
</dbReference>
<evidence type="ECO:0000313" key="4">
    <source>
        <dbReference type="EMBL" id="RDW87157.1"/>
    </source>
</evidence>
<name>A0A3D8SLF9_9EURO</name>
<dbReference type="InterPro" id="IPR036770">
    <property type="entry name" value="Ankyrin_rpt-contain_sf"/>
</dbReference>
<dbReference type="PROSITE" id="PS50297">
    <property type="entry name" value="ANK_REP_REGION"/>
    <property type="match status" value="1"/>
</dbReference>
<evidence type="ECO:0000313" key="5">
    <source>
        <dbReference type="Proteomes" id="UP000256690"/>
    </source>
</evidence>